<evidence type="ECO:0000256" key="6">
    <source>
        <dbReference type="SAM" id="Phobius"/>
    </source>
</evidence>
<evidence type="ECO:0000256" key="2">
    <source>
        <dbReference type="ARBA" id="ARBA00022741"/>
    </source>
</evidence>
<keyword evidence="6" id="KW-0472">Membrane</keyword>
<feature type="binding site" evidence="5">
    <location>
        <position position="45"/>
    </location>
    <ligand>
        <name>ATP</name>
        <dbReference type="ChEBI" id="CHEBI:30616"/>
    </ligand>
</feature>
<dbReference type="Pfam" id="PF00069">
    <property type="entry name" value="Pkinase"/>
    <property type="match status" value="1"/>
</dbReference>
<keyword evidence="1" id="KW-0808">Transferase</keyword>
<evidence type="ECO:0000259" key="7">
    <source>
        <dbReference type="PROSITE" id="PS50011"/>
    </source>
</evidence>
<feature type="domain" description="Protein kinase" evidence="7">
    <location>
        <begin position="17"/>
        <end position="275"/>
    </location>
</feature>
<evidence type="ECO:0000313" key="9">
    <source>
        <dbReference type="Proteomes" id="UP000586827"/>
    </source>
</evidence>
<name>A0A849CEZ4_9NOCA</name>
<dbReference type="CDD" id="cd14014">
    <property type="entry name" value="STKc_PknB_like"/>
    <property type="match status" value="1"/>
</dbReference>
<keyword evidence="8" id="KW-0723">Serine/threonine-protein kinase</keyword>
<feature type="transmembrane region" description="Helical" evidence="6">
    <location>
        <begin position="333"/>
        <end position="355"/>
    </location>
</feature>
<dbReference type="PROSITE" id="PS00107">
    <property type="entry name" value="PROTEIN_KINASE_ATP"/>
    <property type="match status" value="1"/>
</dbReference>
<sequence>MTIRPLTPDDRPQIGRYRILGELGSGGMGRVLLGVGADGRLVAVKQVHAHLLHEVEYRARFRREVTATTRVSGAFTAPVIDFDVDSPDPWLAAVFVVGLPLDKAVSEYGPLPVPAVRRLAAGLASALQAIHQAGLIHRDLKPANVLLAADGPRVIDFGIASISENPSGLTETGSVLGSPAFMSPEQTLADRLTPASDVFSLGSVLMMAATGASPFAAPSLAYTLFNIAHTQPQLESLPPELRSLIEPCLHKDPAARPTPAQILDYLGDPMQHELPWPQSVHHEIDRQHSELVALTADPNATSVLPGARRSARVGAGAGNNWQQGERGRGRRTIALTALSALLVLMLAVTAAVVWVRGGDDTAQAAPQELTLAQLREVDACAWLKKAVGEALPADVAGDFPTDVAEWKLRPHSWWGCSSVRLGERYMYFRPGAHLYGISTASTGGTIPNGSYGAGQPVMGRSDAYMCERSIRTAGDLQWGLTIEAGSNSCQQLDYIILRLAAVIDIPRLSDARSSLASVDPCALADPATLGPLIGALPDLPSAFSAHSCTWEGLSSVEITTNRSAVIDADDPVIDLGDGRRLVAPKSTVASICNREYVFRQIGDEYEVMAIKVQGGGDNQQVCAVAESVARTAVDRLPEVK</sequence>
<accession>A0A849CEZ4</accession>
<organism evidence="8 9">
    <name type="scientific">Nocardia uniformis</name>
    <dbReference type="NCBI Taxonomy" id="53432"/>
    <lineage>
        <taxon>Bacteria</taxon>
        <taxon>Bacillati</taxon>
        <taxon>Actinomycetota</taxon>
        <taxon>Actinomycetes</taxon>
        <taxon>Mycobacteriales</taxon>
        <taxon>Nocardiaceae</taxon>
        <taxon>Nocardia</taxon>
    </lineage>
</organism>
<dbReference type="SMART" id="SM00220">
    <property type="entry name" value="S_TKc"/>
    <property type="match status" value="1"/>
</dbReference>
<dbReference type="GO" id="GO:0004674">
    <property type="term" value="F:protein serine/threonine kinase activity"/>
    <property type="evidence" value="ECO:0007669"/>
    <property type="project" value="UniProtKB-KW"/>
</dbReference>
<dbReference type="PROSITE" id="PS00108">
    <property type="entry name" value="PROTEIN_KINASE_ST"/>
    <property type="match status" value="1"/>
</dbReference>
<protein>
    <submittedName>
        <fullName evidence="8">Serine/threonine protein kinase</fullName>
    </submittedName>
</protein>
<dbReference type="InterPro" id="IPR008271">
    <property type="entry name" value="Ser/Thr_kinase_AS"/>
</dbReference>
<keyword evidence="3 8" id="KW-0418">Kinase</keyword>
<comment type="caution">
    <text evidence="8">The sequence shown here is derived from an EMBL/GenBank/DDBJ whole genome shotgun (WGS) entry which is preliminary data.</text>
</comment>
<dbReference type="SUPFAM" id="SSF56112">
    <property type="entry name" value="Protein kinase-like (PK-like)"/>
    <property type="match status" value="1"/>
</dbReference>
<dbReference type="RefSeq" id="WP_067519359.1">
    <property type="nucleotide sequence ID" value="NZ_JABELX010000006.1"/>
</dbReference>
<dbReference type="InterPro" id="IPR017441">
    <property type="entry name" value="Protein_kinase_ATP_BS"/>
</dbReference>
<evidence type="ECO:0000256" key="3">
    <source>
        <dbReference type="ARBA" id="ARBA00022777"/>
    </source>
</evidence>
<keyword evidence="2 5" id="KW-0547">Nucleotide-binding</keyword>
<dbReference type="InterPro" id="IPR000719">
    <property type="entry name" value="Prot_kinase_dom"/>
</dbReference>
<keyword evidence="9" id="KW-1185">Reference proteome</keyword>
<evidence type="ECO:0000256" key="4">
    <source>
        <dbReference type="ARBA" id="ARBA00022840"/>
    </source>
</evidence>
<keyword evidence="6" id="KW-1133">Transmembrane helix</keyword>
<evidence type="ECO:0000256" key="5">
    <source>
        <dbReference type="PROSITE-ProRule" id="PRU10141"/>
    </source>
</evidence>
<dbReference type="PROSITE" id="PS50011">
    <property type="entry name" value="PROTEIN_KINASE_DOM"/>
    <property type="match status" value="1"/>
</dbReference>
<dbReference type="PANTHER" id="PTHR43289">
    <property type="entry name" value="MITOGEN-ACTIVATED PROTEIN KINASE KINASE KINASE 20-RELATED"/>
    <property type="match status" value="1"/>
</dbReference>
<proteinExistence type="predicted"/>
<keyword evidence="6" id="KW-0812">Transmembrane</keyword>
<reference evidence="8 9" key="1">
    <citation type="submission" date="2020-05" db="EMBL/GenBank/DDBJ databases">
        <title>MicrobeNet Type strains.</title>
        <authorList>
            <person name="Nicholson A.C."/>
        </authorList>
    </citation>
    <scope>NUCLEOTIDE SEQUENCE [LARGE SCALE GENOMIC DNA]</scope>
    <source>
        <strain evidence="8 9">JCM 3224</strain>
    </source>
</reference>
<dbReference type="AlphaFoldDB" id="A0A849CEZ4"/>
<dbReference type="PANTHER" id="PTHR43289:SF34">
    <property type="entry name" value="SERINE_THREONINE-PROTEIN KINASE YBDM-RELATED"/>
    <property type="match status" value="1"/>
</dbReference>
<gene>
    <name evidence="8" type="ORF">HLB23_18900</name>
</gene>
<keyword evidence="4 5" id="KW-0067">ATP-binding</keyword>
<dbReference type="Gene3D" id="1.10.510.10">
    <property type="entry name" value="Transferase(Phosphotransferase) domain 1"/>
    <property type="match status" value="1"/>
</dbReference>
<dbReference type="Gene3D" id="3.30.200.20">
    <property type="entry name" value="Phosphorylase Kinase, domain 1"/>
    <property type="match status" value="1"/>
</dbReference>
<dbReference type="InterPro" id="IPR011009">
    <property type="entry name" value="Kinase-like_dom_sf"/>
</dbReference>
<dbReference type="Proteomes" id="UP000586827">
    <property type="component" value="Unassembled WGS sequence"/>
</dbReference>
<dbReference type="EMBL" id="JABELX010000006">
    <property type="protein sequence ID" value="NNH71901.1"/>
    <property type="molecule type" value="Genomic_DNA"/>
</dbReference>
<dbReference type="GO" id="GO:0005524">
    <property type="term" value="F:ATP binding"/>
    <property type="evidence" value="ECO:0007669"/>
    <property type="project" value="UniProtKB-UniRule"/>
</dbReference>
<evidence type="ECO:0000313" key="8">
    <source>
        <dbReference type="EMBL" id="NNH71901.1"/>
    </source>
</evidence>
<evidence type="ECO:0000256" key="1">
    <source>
        <dbReference type="ARBA" id="ARBA00022679"/>
    </source>
</evidence>